<protein>
    <submittedName>
        <fullName evidence="3">Uncharacterized protein</fullName>
    </submittedName>
</protein>
<evidence type="ECO:0000313" key="3">
    <source>
        <dbReference type="EMBL" id="KAF7173545.1"/>
    </source>
</evidence>
<evidence type="ECO:0000313" key="4">
    <source>
        <dbReference type="Proteomes" id="UP000630445"/>
    </source>
</evidence>
<feature type="transmembrane region" description="Helical" evidence="1">
    <location>
        <begin position="73"/>
        <end position="94"/>
    </location>
</feature>
<dbReference type="InterPro" id="IPR021514">
    <property type="entry name" value="DUF3176"/>
</dbReference>
<name>A0A8H6V0Y9_9EURO</name>
<organism evidence="3 5">
    <name type="scientific">Aspergillus hiratsukae</name>
    <dbReference type="NCBI Taxonomy" id="1194566"/>
    <lineage>
        <taxon>Eukaryota</taxon>
        <taxon>Fungi</taxon>
        <taxon>Dikarya</taxon>
        <taxon>Ascomycota</taxon>
        <taxon>Pezizomycotina</taxon>
        <taxon>Eurotiomycetes</taxon>
        <taxon>Eurotiomycetidae</taxon>
        <taxon>Eurotiales</taxon>
        <taxon>Aspergillaceae</taxon>
        <taxon>Aspergillus</taxon>
        <taxon>Aspergillus subgen. Fumigati</taxon>
    </lineage>
</organism>
<dbReference type="EMBL" id="JACBAF010001748">
    <property type="protein sequence ID" value="KAF7173545.1"/>
    <property type="molecule type" value="Genomic_DNA"/>
</dbReference>
<comment type="caution">
    <text evidence="3">The sequence shown here is derived from an EMBL/GenBank/DDBJ whole genome shotgun (WGS) entry which is preliminary data.</text>
</comment>
<keyword evidence="1" id="KW-1133">Transmembrane helix</keyword>
<dbReference type="PANTHER" id="PTHR35394:SF5">
    <property type="entry name" value="DUF3176 DOMAIN-CONTAINING PROTEIN"/>
    <property type="match status" value="1"/>
</dbReference>
<dbReference type="EMBL" id="JACBAD010001671">
    <property type="protein sequence ID" value="KAF7136981.1"/>
    <property type="molecule type" value="Genomic_DNA"/>
</dbReference>
<proteinExistence type="predicted"/>
<dbReference type="OrthoDB" id="5376804at2759"/>
<dbReference type="Proteomes" id="UP000630445">
    <property type="component" value="Unassembled WGS sequence"/>
</dbReference>
<dbReference type="PANTHER" id="PTHR35394">
    <property type="entry name" value="DUF3176 DOMAIN-CONTAINING PROTEIN"/>
    <property type="match status" value="1"/>
</dbReference>
<evidence type="ECO:0000313" key="5">
    <source>
        <dbReference type="Proteomes" id="UP000662466"/>
    </source>
</evidence>
<dbReference type="Proteomes" id="UP000662466">
    <property type="component" value="Unassembled WGS sequence"/>
</dbReference>
<accession>A0A8H6V0Y9</accession>
<evidence type="ECO:0000313" key="2">
    <source>
        <dbReference type="EMBL" id="KAF7136981.1"/>
    </source>
</evidence>
<keyword evidence="1" id="KW-0812">Transmembrane</keyword>
<evidence type="ECO:0000256" key="1">
    <source>
        <dbReference type="SAM" id="Phobius"/>
    </source>
</evidence>
<keyword evidence="4" id="KW-1185">Reference proteome</keyword>
<sequence length="647" mass="71810">MSGYHSDPKSAPNVGSEPLSLASAEYKRHPMYSPTEWLFETISSILSLGLLIGIACIFWYMDNKPLSAWSAPVSLSATISILTTGCTAALMHGVSQFIGQLKWLHFKSGSRKLSHFETFDEASRGGAWGSIMLLTTVKWNLATIGALITILRLTVAPFAQQVVQFEQRDITFPDDNVTFGYAHKYYREILGDLANARTESIPQDPNMQSAVVQGLYDISTLATFSCPGVCRWTGSYISLGFKSQCKNVTQETLPSEHCDGGLGISTRFYVTDYATNYFMNASSMLGNGGPDLPDTFPEITRFAIYRSTPNAGFGAENINITECSLSLTAYNYTNAIANGSDFSFGKVQEVDFGGKNSWNLSTDQAWNWLYVNQSRSDNIPAFEIFYANLVALENFFVSQTIVTEWVEGNFVNKNPGLAAALSGDVNIEERFEKMAASMTDHLRYGPNAQSAHGERVERQPFVSIRWPYFIPPLATELMAILFAVLTIYSNRKDRHVPLWKTSTLAVLACQHEQQLGLLQSTVKNIRELQESAGKTEREEVISGYEVEYQCDTYRTGDLHKNVATMEECAQICKDAGSSYCAHGAKHKQCVVGDENGTDKPAKGVYFMVKVEDEPFPEQPEESFPKGDCNMELEDCEEDLKVPGLAKD</sequence>
<feature type="transmembrane region" description="Helical" evidence="1">
    <location>
        <begin position="37"/>
        <end position="61"/>
    </location>
</feature>
<keyword evidence="1" id="KW-0472">Membrane</keyword>
<dbReference type="Pfam" id="PF11374">
    <property type="entry name" value="DUF3176"/>
    <property type="match status" value="1"/>
</dbReference>
<gene>
    <name evidence="2" type="ORF">CNMCM5793_006732</name>
    <name evidence="3" type="ORF">CNMCM6106_007618</name>
</gene>
<reference evidence="3" key="1">
    <citation type="submission" date="2020-06" db="EMBL/GenBank/DDBJ databases">
        <title>Draft genome sequences of strains closely related to Aspergillus parafelis and Aspergillus hiratsukae.</title>
        <authorList>
            <person name="Dos Santos R.A.C."/>
            <person name="Rivero-Menendez O."/>
            <person name="Steenwyk J.L."/>
            <person name="Mead M.E."/>
            <person name="Goldman G.H."/>
            <person name="Alastruey-Izquierdo A."/>
            <person name="Rokas A."/>
        </authorList>
    </citation>
    <scope>NUCLEOTIDE SEQUENCE</scope>
    <source>
        <strain evidence="2">CNM-CM5793</strain>
        <strain evidence="3">CNM-CM6106</strain>
    </source>
</reference>
<dbReference type="AlphaFoldDB" id="A0A8H6V0Y9"/>